<reference evidence="2" key="1">
    <citation type="journal article" date="2020" name="Stud. Mycol.">
        <title>101 Dothideomycetes genomes: a test case for predicting lifestyles and emergence of pathogens.</title>
        <authorList>
            <person name="Haridas S."/>
            <person name="Albert R."/>
            <person name="Binder M."/>
            <person name="Bloem J."/>
            <person name="Labutti K."/>
            <person name="Salamov A."/>
            <person name="Andreopoulos B."/>
            <person name="Baker S."/>
            <person name="Barry K."/>
            <person name="Bills G."/>
            <person name="Bluhm B."/>
            <person name="Cannon C."/>
            <person name="Castanera R."/>
            <person name="Culley D."/>
            <person name="Daum C."/>
            <person name="Ezra D."/>
            <person name="Gonzalez J."/>
            <person name="Henrissat B."/>
            <person name="Kuo A."/>
            <person name="Liang C."/>
            <person name="Lipzen A."/>
            <person name="Lutzoni F."/>
            <person name="Magnuson J."/>
            <person name="Mondo S."/>
            <person name="Nolan M."/>
            <person name="Ohm R."/>
            <person name="Pangilinan J."/>
            <person name="Park H.-J."/>
            <person name="Ramirez L."/>
            <person name="Alfaro M."/>
            <person name="Sun H."/>
            <person name="Tritt A."/>
            <person name="Yoshinaga Y."/>
            <person name="Zwiers L.-H."/>
            <person name="Turgeon B."/>
            <person name="Goodwin S."/>
            <person name="Spatafora J."/>
            <person name="Crous P."/>
            <person name="Grigoriev I."/>
        </authorList>
    </citation>
    <scope>NUCLEOTIDE SEQUENCE</scope>
    <source>
        <strain evidence="2">CBS 121167</strain>
    </source>
</reference>
<keyword evidence="3" id="KW-1185">Reference proteome</keyword>
<feature type="region of interest" description="Disordered" evidence="1">
    <location>
        <begin position="1"/>
        <end position="162"/>
    </location>
</feature>
<evidence type="ECO:0000256" key="1">
    <source>
        <dbReference type="SAM" id="MobiDB-lite"/>
    </source>
</evidence>
<dbReference type="OrthoDB" id="76224at2759"/>
<feature type="compositionally biased region" description="Basic residues" evidence="1">
    <location>
        <begin position="341"/>
        <end position="351"/>
    </location>
</feature>
<dbReference type="GeneID" id="54303578"/>
<dbReference type="PANTHER" id="PTHR28155">
    <property type="entry name" value="ACR243WP"/>
    <property type="match status" value="1"/>
</dbReference>
<feature type="compositionally biased region" description="Acidic residues" evidence="1">
    <location>
        <begin position="111"/>
        <end position="123"/>
    </location>
</feature>
<evidence type="ECO:0000313" key="3">
    <source>
        <dbReference type="Proteomes" id="UP000799438"/>
    </source>
</evidence>
<dbReference type="InterPro" id="IPR013240">
    <property type="entry name" value="DNA-dir_RNA_pol1_su_RPA34"/>
</dbReference>
<evidence type="ECO:0000313" key="2">
    <source>
        <dbReference type="EMBL" id="KAF2144518.1"/>
    </source>
</evidence>
<dbReference type="Gene3D" id="6.20.250.70">
    <property type="match status" value="1"/>
</dbReference>
<dbReference type="EMBL" id="ML995479">
    <property type="protein sequence ID" value="KAF2144518.1"/>
    <property type="molecule type" value="Genomic_DNA"/>
</dbReference>
<dbReference type="AlphaFoldDB" id="A0A6A6BLG9"/>
<dbReference type="GO" id="GO:0006360">
    <property type="term" value="P:transcription by RNA polymerase I"/>
    <property type="evidence" value="ECO:0007669"/>
    <property type="project" value="InterPro"/>
</dbReference>
<accession>A0A6A6BLG9</accession>
<dbReference type="RefSeq" id="XP_033400230.1">
    <property type="nucleotide sequence ID" value="XM_033546072.1"/>
</dbReference>
<protein>
    <recommendedName>
        <fullName evidence="4">DNA-directed RNA polymerase I subunit RPA34.5</fullName>
    </recommendedName>
</protein>
<dbReference type="Pfam" id="PF08208">
    <property type="entry name" value="RNA_polI_A34"/>
    <property type="match status" value="1"/>
</dbReference>
<sequence length="395" mass="42620">MAKVKTTRVPLPGENPKKAPKVDETARKNTKPVSGEVIVESDDASDSDSSSGRSAGSTSDTEKQKNTRKPNVKKVKKTEVASPSVPSDESSEEESGSEESESGSDSSSESGSEDSSSESESSEDEKATSQAPAAAARVHTTQLRPAKAFEPPPGFKATDFRPNPSSNLSKILSSNLENKQLWHITAPSTVPIKQIKEFARGKAMGKETVIQHGGVDYGFVPQEKETQVATRLMIPTDQGYVAVPSDFAETLHLQEIIHLPNLSNKQSDPARGSDAAASFTVPAAKPIRQQPKGLRMRYRPYGAVDTEAGVIGSSDSEGDESLQIRPKRKHEGIDGTEAAAKKAKKDKKHRSKEAEAPSTGDAMEIDSEVPKGSNDSEKKKKKKDKEKKEKKEKKK</sequence>
<dbReference type="Proteomes" id="UP000799438">
    <property type="component" value="Unassembled WGS sequence"/>
</dbReference>
<organism evidence="2 3">
    <name type="scientific">Aplosporella prunicola CBS 121167</name>
    <dbReference type="NCBI Taxonomy" id="1176127"/>
    <lineage>
        <taxon>Eukaryota</taxon>
        <taxon>Fungi</taxon>
        <taxon>Dikarya</taxon>
        <taxon>Ascomycota</taxon>
        <taxon>Pezizomycotina</taxon>
        <taxon>Dothideomycetes</taxon>
        <taxon>Dothideomycetes incertae sedis</taxon>
        <taxon>Botryosphaeriales</taxon>
        <taxon>Aplosporellaceae</taxon>
        <taxon>Aplosporella</taxon>
    </lineage>
</organism>
<feature type="compositionally biased region" description="Low complexity" evidence="1">
    <location>
        <begin position="47"/>
        <end position="59"/>
    </location>
</feature>
<feature type="compositionally biased region" description="Basic residues" evidence="1">
    <location>
        <begin position="66"/>
        <end position="76"/>
    </location>
</feature>
<feature type="compositionally biased region" description="Acidic residues" evidence="1">
    <location>
        <begin position="89"/>
        <end position="102"/>
    </location>
</feature>
<proteinExistence type="predicted"/>
<feature type="compositionally biased region" description="Basic residues" evidence="1">
    <location>
        <begin position="379"/>
        <end position="395"/>
    </location>
</feature>
<dbReference type="InterPro" id="IPR053263">
    <property type="entry name" value="Euk_RPA34_RNAP_subunit"/>
</dbReference>
<dbReference type="PANTHER" id="PTHR28155:SF1">
    <property type="entry name" value="DNA-DIRECTED RNA POLYMERASE I SUBUNIT RPA34.5-DOMAIN-CONTAINING PROTEIN"/>
    <property type="match status" value="1"/>
</dbReference>
<gene>
    <name evidence="2" type="ORF">K452DRAFT_356693</name>
</gene>
<feature type="region of interest" description="Disordered" evidence="1">
    <location>
        <begin position="263"/>
        <end position="395"/>
    </location>
</feature>
<feature type="compositionally biased region" description="Basic and acidic residues" evidence="1">
    <location>
        <begin position="15"/>
        <end position="27"/>
    </location>
</feature>
<evidence type="ECO:0008006" key="4">
    <source>
        <dbReference type="Google" id="ProtNLM"/>
    </source>
</evidence>
<name>A0A6A6BLG9_9PEZI</name>